<feature type="coiled-coil region" evidence="1">
    <location>
        <begin position="75"/>
        <end position="116"/>
    </location>
</feature>
<evidence type="ECO:0000313" key="3">
    <source>
        <dbReference type="EMBL" id="CDO70456.1"/>
    </source>
</evidence>
<gene>
    <name evidence="3" type="ORF">BN946_scf184496.g6</name>
</gene>
<sequence>MRGNSFCYAQQVGSGKNLTKKQLEALFEELQREIGALTNVTARGLSCTLNPAAQTEAETSLETAHETIRGQVEALNNARAEVAAAEEGANAARAQAAAAEEVRDALQVQLNQVEAAAGGDQAGAAANPIIPLIDRPTGSGWSIREAMEVNRADYAEIQRTIRSLVIRSQLDWTDDFRRQDADKLANMFRAYMQNKRKHAYKQGYIKKRPSAMDGDNQRRDDDDDAMGGAGAGSMGVGVGA</sequence>
<proteinExistence type="predicted"/>
<feature type="compositionally biased region" description="Gly residues" evidence="2">
    <location>
        <begin position="227"/>
        <end position="240"/>
    </location>
</feature>
<keyword evidence="4" id="KW-1185">Reference proteome</keyword>
<dbReference type="EMBL" id="CCBP010000082">
    <property type="protein sequence ID" value="CDO70456.1"/>
    <property type="molecule type" value="Genomic_DNA"/>
</dbReference>
<organism evidence="3 4">
    <name type="scientific">Pycnoporus cinnabarinus</name>
    <name type="common">Cinnabar-red polypore</name>
    <name type="synonym">Trametes cinnabarina</name>
    <dbReference type="NCBI Taxonomy" id="5643"/>
    <lineage>
        <taxon>Eukaryota</taxon>
        <taxon>Fungi</taxon>
        <taxon>Dikarya</taxon>
        <taxon>Basidiomycota</taxon>
        <taxon>Agaricomycotina</taxon>
        <taxon>Agaricomycetes</taxon>
        <taxon>Polyporales</taxon>
        <taxon>Polyporaceae</taxon>
        <taxon>Trametes</taxon>
    </lineage>
</organism>
<dbReference type="HOGENOM" id="CLU_1156888_0_0_1"/>
<protein>
    <submittedName>
        <fullName evidence="3">Uncharacterized protein</fullName>
    </submittedName>
</protein>
<dbReference type="OrthoDB" id="3266957at2759"/>
<evidence type="ECO:0000256" key="1">
    <source>
        <dbReference type="SAM" id="Coils"/>
    </source>
</evidence>
<reference evidence="3" key="1">
    <citation type="submission" date="2014-01" db="EMBL/GenBank/DDBJ databases">
        <title>The genome of the white-rot fungus Pycnoporus cinnabarinus: a basidiomycete model with a versatile arsenal for lignocellulosic biomass breakdown.</title>
        <authorList>
            <person name="Levasseur A."/>
            <person name="Lomascolo A."/>
            <person name="Ruiz-Duenas F.J."/>
            <person name="Uzan E."/>
            <person name="Piumi F."/>
            <person name="Kues U."/>
            <person name="Ram A.F.J."/>
            <person name="Murat C."/>
            <person name="Haon M."/>
            <person name="Benoit I."/>
            <person name="Arfi Y."/>
            <person name="Chevret D."/>
            <person name="Drula E."/>
            <person name="Kwon M.J."/>
            <person name="Gouret P."/>
            <person name="Lesage-Meessen L."/>
            <person name="Lombard V."/>
            <person name="Mariette J."/>
            <person name="Noirot C."/>
            <person name="Park J."/>
            <person name="Patyshakuliyeva A."/>
            <person name="Wieneger R.A.B."/>
            <person name="Wosten H.A.B."/>
            <person name="Martin F."/>
            <person name="Coutinho P.M."/>
            <person name="de Vries R."/>
            <person name="Martinez A.T."/>
            <person name="Klopp C."/>
            <person name="Pontarotti P."/>
            <person name="Henrissat B."/>
            <person name="Record E."/>
        </authorList>
    </citation>
    <scope>NUCLEOTIDE SEQUENCE [LARGE SCALE GENOMIC DNA]</scope>
    <source>
        <strain evidence="3">BRFM137</strain>
    </source>
</reference>
<keyword evidence="1" id="KW-0175">Coiled coil</keyword>
<name>A0A060S894_PYCCI</name>
<comment type="caution">
    <text evidence="3">The sequence shown here is derived from an EMBL/GenBank/DDBJ whole genome shotgun (WGS) entry which is preliminary data.</text>
</comment>
<dbReference type="OMA" id="WSIREAM"/>
<feature type="region of interest" description="Disordered" evidence="2">
    <location>
        <begin position="206"/>
        <end position="240"/>
    </location>
</feature>
<accession>A0A060S894</accession>
<dbReference type="STRING" id="5643.A0A060S894"/>
<dbReference type="Proteomes" id="UP000029665">
    <property type="component" value="Unassembled WGS sequence"/>
</dbReference>
<evidence type="ECO:0000256" key="2">
    <source>
        <dbReference type="SAM" id="MobiDB-lite"/>
    </source>
</evidence>
<dbReference type="AlphaFoldDB" id="A0A060S894"/>
<evidence type="ECO:0000313" key="4">
    <source>
        <dbReference type="Proteomes" id="UP000029665"/>
    </source>
</evidence>